<dbReference type="AlphaFoldDB" id="W5YJF0"/>
<dbReference type="EMBL" id="CP007151">
    <property type="protein sequence ID" value="AHI28954.1"/>
    <property type="molecule type" value="Genomic_DNA"/>
</dbReference>
<evidence type="ECO:0000313" key="2">
    <source>
        <dbReference type="EMBL" id="AHI28954.1"/>
    </source>
</evidence>
<dbReference type="GO" id="GO:0071111">
    <property type="term" value="F:cyclic-guanylate-specific phosphodiesterase activity"/>
    <property type="evidence" value="ECO:0007669"/>
    <property type="project" value="InterPro"/>
</dbReference>
<keyword evidence="3" id="KW-1185">Reference proteome</keyword>
<dbReference type="CDD" id="cd01948">
    <property type="entry name" value="EAL"/>
    <property type="match status" value="1"/>
</dbReference>
<dbReference type="InterPro" id="IPR050706">
    <property type="entry name" value="Cyclic-di-GMP_PDE-like"/>
</dbReference>
<reference evidence="2 3" key="1">
    <citation type="journal article" date="2014" name="Genome Announc.">
        <title>Draft Genome Sequences of Marinobacter similis A3d10T and Marinobacter salarius R9SW1T.</title>
        <authorList>
            <person name="Ivanova E.P."/>
            <person name="Ng H.J."/>
            <person name="Webb H.K."/>
            <person name="Feng G."/>
            <person name="Oshima K."/>
            <person name="Hattori M."/>
            <person name="Ohkuma M."/>
            <person name="Sergeev A.F."/>
            <person name="Mikhailov V.V."/>
            <person name="Crawford R.J."/>
            <person name="Sawabe T."/>
        </authorList>
    </citation>
    <scope>NUCLEOTIDE SEQUENCE [LARGE SCALE GENOMIC DNA]</scope>
    <source>
        <strain evidence="2 3">A3d10</strain>
    </source>
</reference>
<dbReference type="InterPro" id="IPR001633">
    <property type="entry name" value="EAL_dom"/>
</dbReference>
<protein>
    <submittedName>
        <fullName evidence="2">Diguanylate cyclase</fullName>
    </submittedName>
</protein>
<dbReference type="PANTHER" id="PTHR33121:SF70">
    <property type="entry name" value="SIGNALING PROTEIN YKOW"/>
    <property type="match status" value="1"/>
</dbReference>
<evidence type="ECO:0000259" key="1">
    <source>
        <dbReference type="PROSITE" id="PS50883"/>
    </source>
</evidence>
<gene>
    <name evidence="2" type="ORF">AU14_11015</name>
</gene>
<accession>W5YJF0</accession>
<dbReference type="SMART" id="SM00052">
    <property type="entry name" value="EAL"/>
    <property type="match status" value="1"/>
</dbReference>
<dbReference type="KEGG" id="msx:AU14_11015"/>
<feature type="domain" description="EAL" evidence="1">
    <location>
        <begin position="70"/>
        <end position="322"/>
    </location>
</feature>
<name>W5YJF0_9GAMM</name>
<dbReference type="PANTHER" id="PTHR33121">
    <property type="entry name" value="CYCLIC DI-GMP PHOSPHODIESTERASE PDEF"/>
    <property type="match status" value="1"/>
</dbReference>
<sequence>MFELFSTPFVTDLGDVSFKVSVGAAFSEKEGGAATQAVSDAVAAMRIACWEQGNSFQQYDELLGTKLSQQFSIRSQLHKAIENNEFALHLQPKVDLGSGVVNSAEALIRWNSPELGRVSPAEFIPVAESTGDIIPLGRWVLQEAARLVQNPKLPASFSIAVNLSSKQFSDPALLSQLKQIHKRLKGTSRSLELEITESMVMAESADINRTLTKIKAMGFKIALDDFGTGYSSLSYLSRLQADTLKLDKSFIDPIPNDQQHADFVASIIQMVKALKLKLVAEGIESEEQFNWFAAQECDEAQGFFLARPLDFDAFLASLPLGRAQVDIPKPA</sequence>
<dbReference type="Proteomes" id="UP000061489">
    <property type="component" value="Chromosome"/>
</dbReference>
<dbReference type="InterPro" id="IPR035919">
    <property type="entry name" value="EAL_sf"/>
</dbReference>
<dbReference type="HOGENOM" id="CLU_000445_70_50_6"/>
<dbReference type="Gene3D" id="3.20.20.450">
    <property type="entry name" value="EAL domain"/>
    <property type="match status" value="1"/>
</dbReference>
<evidence type="ECO:0000313" key="3">
    <source>
        <dbReference type="Proteomes" id="UP000061489"/>
    </source>
</evidence>
<dbReference type="Pfam" id="PF00563">
    <property type="entry name" value="EAL"/>
    <property type="match status" value="1"/>
</dbReference>
<dbReference type="SUPFAM" id="SSF141868">
    <property type="entry name" value="EAL domain-like"/>
    <property type="match status" value="1"/>
</dbReference>
<dbReference type="STRING" id="1420916.AU14_11015"/>
<organism evidence="2 3">
    <name type="scientific">Marinobacter similis</name>
    <dbReference type="NCBI Taxonomy" id="1420916"/>
    <lineage>
        <taxon>Bacteria</taxon>
        <taxon>Pseudomonadati</taxon>
        <taxon>Pseudomonadota</taxon>
        <taxon>Gammaproteobacteria</taxon>
        <taxon>Pseudomonadales</taxon>
        <taxon>Marinobacteraceae</taxon>
        <taxon>Marinobacter</taxon>
    </lineage>
</organism>
<dbReference type="PROSITE" id="PS50883">
    <property type="entry name" value="EAL"/>
    <property type="match status" value="1"/>
</dbReference>
<proteinExistence type="predicted"/>